<dbReference type="GO" id="GO:0005319">
    <property type="term" value="F:lipid transporter activity"/>
    <property type="evidence" value="ECO:0007669"/>
    <property type="project" value="TreeGrafter"/>
</dbReference>
<feature type="transmembrane region" description="Helical" evidence="7">
    <location>
        <begin position="35"/>
        <end position="56"/>
    </location>
</feature>
<dbReference type="InterPro" id="IPR026082">
    <property type="entry name" value="ABCA"/>
</dbReference>
<evidence type="ECO:0000256" key="5">
    <source>
        <dbReference type="ARBA" id="ARBA00022989"/>
    </source>
</evidence>
<dbReference type="Gene3D" id="3.40.50.300">
    <property type="entry name" value="P-loop containing nucleotide triphosphate hydrolases"/>
    <property type="match status" value="1"/>
</dbReference>
<protein>
    <recommendedName>
        <fullName evidence="8">ABC transporter domain-containing protein</fullName>
    </recommendedName>
</protein>
<dbReference type="GO" id="GO:0016020">
    <property type="term" value="C:membrane"/>
    <property type="evidence" value="ECO:0007669"/>
    <property type="project" value="UniProtKB-SubCell"/>
</dbReference>
<dbReference type="Pfam" id="PF12698">
    <property type="entry name" value="ABC2_membrane_3"/>
    <property type="match status" value="1"/>
</dbReference>
<feature type="transmembrane region" description="Helical" evidence="7">
    <location>
        <begin position="250"/>
        <end position="275"/>
    </location>
</feature>
<evidence type="ECO:0000256" key="4">
    <source>
        <dbReference type="ARBA" id="ARBA00022840"/>
    </source>
</evidence>
<keyword evidence="4" id="KW-0067">ATP-binding</keyword>
<dbReference type="STRING" id="37001.A0A1A9WFY7"/>
<accession>A0A1A9WFY7</accession>
<comment type="subcellular location">
    <subcellularLocation>
        <location evidence="1">Membrane</location>
        <topology evidence="1">Multi-pass membrane protein</topology>
    </subcellularLocation>
</comment>
<keyword evidence="5 7" id="KW-1133">Transmembrane helix</keyword>
<feature type="transmembrane region" description="Helical" evidence="7">
    <location>
        <begin position="399"/>
        <end position="418"/>
    </location>
</feature>
<dbReference type="InterPro" id="IPR013525">
    <property type="entry name" value="ABC2_TM"/>
</dbReference>
<dbReference type="PROSITE" id="PS50893">
    <property type="entry name" value="ABC_TRANSPORTER_2"/>
    <property type="match status" value="1"/>
</dbReference>
<feature type="transmembrane region" description="Helical" evidence="7">
    <location>
        <begin position="324"/>
        <end position="344"/>
    </location>
</feature>
<dbReference type="EnsemblMetazoa" id="GBRI018395-RA">
    <property type="protein sequence ID" value="GBRI018395-PA"/>
    <property type="gene ID" value="GBRI018395"/>
</dbReference>
<dbReference type="SMART" id="SM00382">
    <property type="entry name" value="AAA"/>
    <property type="match status" value="1"/>
</dbReference>
<feature type="transmembrane region" description="Helical" evidence="7">
    <location>
        <begin position="287"/>
        <end position="312"/>
    </location>
</feature>
<keyword evidence="2 7" id="KW-0812">Transmembrane</keyword>
<evidence type="ECO:0000256" key="6">
    <source>
        <dbReference type="ARBA" id="ARBA00023136"/>
    </source>
</evidence>
<evidence type="ECO:0000313" key="9">
    <source>
        <dbReference type="EnsemblMetazoa" id="GBRI018395-PA"/>
    </source>
</evidence>
<dbReference type="SUPFAM" id="SSF52540">
    <property type="entry name" value="P-loop containing nucleoside triphosphate hydrolases"/>
    <property type="match status" value="1"/>
</dbReference>
<dbReference type="FunFam" id="3.40.50.300:FF:002470">
    <property type="entry name" value="ABC transporter, putative"/>
    <property type="match status" value="1"/>
</dbReference>
<dbReference type="PANTHER" id="PTHR19229:SF250">
    <property type="entry name" value="ABC TRANSPORTER DOMAIN-CONTAINING PROTEIN-RELATED"/>
    <property type="match status" value="1"/>
</dbReference>
<proteinExistence type="predicted"/>
<evidence type="ECO:0000256" key="1">
    <source>
        <dbReference type="ARBA" id="ARBA00004141"/>
    </source>
</evidence>
<evidence type="ECO:0000256" key="2">
    <source>
        <dbReference type="ARBA" id="ARBA00022692"/>
    </source>
</evidence>
<dbReference type="CDD" id="cd03263">
    <property type="entry name" value="ABC_subfamily_A"/>
    <property type="match status" value="1"/>
</dbReference>
<dbReference type="VEuPathDB" id="VectorBase:GBRI018395"/>
<dbReference type="GO" id="GO:0005524">
    <property type="term" value="F:ATP binding"/>
    <property type="evidence" value="ECO:0007669"/>
    <property type="project" value="UniProtKB-KW"/>
</dbReference>
<evidence type="ECO:0000259" key="8">
    <source>
        <dbReference type="PROSITE" id="PS50893"/>
    </source>
</evidence>
<feature type="domain" description="ABC transporter" evidence="8">
    <location>
        <begin position="475"/>
        <end position="704"/>
    </location>
</feature>
<dbReference type="InterPro" id="IPR027417">
    <property type="entry name" value="P-loop_NTPase"/>
</dbReference>
<keyword evidence="3" id="KW-0547">Nucleotide-binding</keyword>
<name>A0A1A9WFY7_9MUSC</name>
<evidence type="ECO:0000313" key="10">
    <source>
        <dbReference type="Proteomes" id="UP000091820"/>
    </source>
</evidence>
<reference evidence="10" key="1">
    <citation type="submission" date="2014-03" db="EMBL/GenBank/DDBJ databases">
        <authorList>
            <person name="Aksoy S."/>
            <person name="Warren W."/>
            <person name="Wilson R.K."/>
        </authorList>
    </citation>
    <scope>NUCLEOTIDE SEQUENCE [LARGE SCALE GENOMIC DNA]</scope>
    <source>
        <strain evidence="10">IAEA</strain>
    </source>
</reference>
<organism evidence="9 10">
    <name type="scientific">Glossina brevipalpis</name>
    <dbReference type="NCBI Taxonomy" id="37001"/>
    <lineage>
        <taxon>Eukaryota</taxon>
        <taxon>Metazoa</taxon>
        <taxon>Ecdysozoa</taxon>
        <taxon>Arthropoda</taxon>
        <taxon>Hexapoda</taxon>
        <taxon>Insecta</taxon>
        <taxon>Pterygota</taxon>
        <taxon>Neoptera</taxon>
        <taxon>Endopterygota</taxon>
        <taxon>Diptera</taxon>
        <taxon>Brachycera</taxon>
        <taxon>Muscomorpha</taxon>
        <taxon>Hippoboscoidea</taxon>
        <taxon>Glossinidae</taxon>
        <taxon>Glossina</taxon>
    </lineage>
</organism>
<dbReference type="GO" id="GO:0140359">
    <property type="term" value="F:ABC-type transporter activity"/>
    <property type="evidence" value="ECO:0007669"/>
    <property type="project" value="InterPro"/>
</dbReference>
<dbReference type="PANTHER" id="PTHR19229">
    <property type="entry name" value="ATP-BINDING CASSETTE TRANSPORTER SUBFAMILY A ABCA"/>
    <property type="match status" value="1"/>
</dbReference>
<feature type="transmembrane region" description="Helical" evidence="7">
    <location>
        <begin position="209"/>
        <end position="229"/>
    </location>
</feature>
<reference evidence="9" key="2">
    <citation type="submission" date="2020-05" db="UniProtKB">
        <authorList>
            <consortium name="EnsemblMetazoa"/>
        </authorList>
    </citation>
    <scope>IDENTIFICATION</scope>
    <source>
        <strain evidence="9">IAEA</strain>
    </source>
</reference>
<keyword evidence="6 7" id="KW-0472">Membrane</keyword>
<evidence type="ECO:0000256" key="7">
    <source>
        <dbReference type="SAM" id="Phobius"/>
    </source>
</evidence>
<dbReference type="InterPro" id="IPR003593">
    <property type="entry name" value="AAA+_ATPase"/>
</dbReference>
<dbReference type="AlphaFoldDB" id="A0A1A9WFY7"/>
<dbReference type="InterPro" id="IPR003439">
    <property type="entry name" value="ABC_transporter-like_ATP-bd"/>
</dbReference>
<dbReference type="GO" id="GO:0016887">
    <property type="term" value="F:ATP hydrolysis activity"/>
    <property type="evidence" value="ECO:0007669"/>
    <property type="project" value="InterPro"/>
</dbReference>
<keyword evidence="10" id="KW-1185">Reference proteome</keyword>
<dbReference type="Proteomes" id="UP000091820">
    <property type="component" value="Unassembled WGS sequence"/>
</dbReference>
<dbReference type="Pfam" id="PF00005">
    <property type="entry name" value="ABC_tran"/>
    <property type="match status" value="1"/>
</dbReference>
<evidence type="ECO:0000256" key="3">
    <source>
        <dbReference type="ARBA" id="ARBA00022741"/>
    </source>
</evidence>
<sequence>MHIPYHRLDSANDVSSFQQFKALAYKKFLFIKNEWCLGLIMISAPFLFTTIAILIIHMSTVTTFGKGLDLSLSHYRDGIIFINIPQDPQENVQRISQLLRQQITMNSSLQARNLILNGTNNVEEALIEMMKKDFYTFQQEVIGCIDIYGGNSPTITILFSENMIHSSAILLNLVDNVINMWNDNVNKMIFKTIYAPVATHDASAASLQLAYYALFVPTGMFLLMFYFAMLPFMENRNGFKRLQAVSTTIYWLDILVIDLLLFCGICLMLFGYQALIMPHELYQIPDLINIVFAVFFYGLSYLPLVYTFANLFTALSTLSSCMTALFFMSFIPTIVLSISVGDMIKYSNFILFLRLLPDFNLAHQFRIINERFVNNHEENVPQNVRYELNNKHVLKLANFYYYALTVFSLLMFCFLFVVENKKRRDAIANLLKFSKRATKSEQCPTPDQEDDRLVREEKSVVDKIFKDSTENEYPLFVQNLYKYYTELPAVNGLSFVVRKKECFGLLGVNGAGKTTTFEMIAANLILSSGVIKIDGIDVSRETEYRYRFGYCPQNDCLNDFMTAYQILKYMATLRGIKASHVHLEATFWLEQLDLLKYKNTQVKYYSGGTKRKLQTAAAMIGSPSLVLLDEPTTGVDPASRRFLWKSMQDFQKRDKTIVLTSHSMDECEHLCNRLAIMVDGQFKCLGYVPELKHLHGTGFTISLKLVSSDVSDEDILFITQKLHLQFSKCKLRENHAGILTYFIKADDSIIWSQVFLKSEEFFRASSHLIEEYSVNESTLEDIFLKCDNKRHCNSYANDDNNYGTNGCSTIDSSQIEDV</sequence>